<dbReference type="PRINTS" id="PR00081">
    <property type="entry name" value="GDHRDH"/>
</dbReference>
<organism evidence="1">
    <name type="scientific">Oppiella nova</name>
    <dbReference type="NCBI Taxonomy" id="334625"/>
    <lineage>
        <taxon>Eukaryota</taxon>
        <taxon>Metazoa</taxon>
        <taxon>Ecdysozoa</taxon>
        <taxon>Arthropoda</taxon>
        <taxon>Chelicerata</taxon>
        <taxon>Arachnida</taxon>
        <taxon>Acari</taxon>
        <taxon>Acariformes</taxon>
        <taxon>Sarcoptiformes</taxon>
        <taxon>Oribatida</taxon>
        <taxon>Brachypylina</taxon>
        <taxon>Oppioidea</taxon>
        <taxon>Oppiidae</taxon>
        <taxon>Oppiella</taxon>
    </lineage>
</organism>
<dbReference type="Pfam" id="PF13561">
    <property type="entry name" value="adh_short_C2"/>
    <property type="match status" value="1"/>
</dbReference>
<protein>
    <submittedName>
        <fullName evidence="1">Uncharacterized protein</fullName>
    </submittedName>
</protein>
<dbReference type="EMBL" id="CAJPVJ010003310">
    <property type="protein sequence ID" value="CAG2167398.1"/>
    <property type="molecule type" value="Genomic_DNA"/>
</dbReference>
<dbReference type="InterPro" id="IPR002347">
    <property type="entry name" value="SDR_fam"/>
</dbReference>
<proteinExistence type="predicted"/>
<gene>
    <name evidence="1" type="ORF">ONB1V03_LOCUS6905</name>
</gene>
<dbReference type="SUPFAM" id="SSF51735">
    <property type="entry name" value="NAD(P)-binding Rossmann-fold domains"/>
    <property type="match status" value="1"/>
</dbReference>
<sequence length="282" mass="30645">MNISFNFDGKVVLITGAGSGIGAQTAAQFARAGAQVVISGRDGNSVRKVAKKCDSVSPGGLRAVVVVADLTSEVDCFRAIETTVLSVGKLHVLVHNSDMVWQSCQINDPKFVDNYKHIMETNLNSFVYLTHYSVKYLMQTTGNIVNNTSIVDIVSSPLNSPNCMAKSALNVFTQYLSTQLQSKGVRVNSINPGGSQNNVHLYTSIEAMMNSTYTQLRNVSKTAVPVDDIVNGILYLASDQATMVNGFNFVANCCCCRCFSDELRAFYYINSSNNSGKCSKFF</sequence>
<dbReference type="InterPro" id="IPR036291">
    <property type="entry name" value="NAD(P)-bd_dom_sf"/>
</dbReference>
<evidence type="ECO:0000313" key="1">
    <source>
        <dbReference type="EMBL" id="CAD7648733.1"/>
    </source>
</evidence>
<dbReference type="PANTHER" id="PTHR43975">
    <property type="entry name" value="ZGC:101858"/>
    <property type="match status" value="1"/>
</dbReference>
<accession>A0A7R9LVL1</accession>
<name>A0A7R9LVL1_9ACAR</name>
<keyword evidence="2" id="KW-1185">Reference proteome</keyword>
<dbReference type="OrthoDB" id="2102561at2759"/>
<reference evidence="1" key="1">
    <citation type="submission" date="2020-11" db="EMBL/GenBank/DDBJ databases">
        <authorList>
            <person name="Tran Van P."/>
        </authorList>
    </citation>
    <scope>NUCLEOTIDE SEQUENCE</scope>
</reference>
<dbReference type="Gene3D" id="3.40.50.720">
    <property type="entry name" value="NAD(P)-binding Rossmann-like Domain"/>
    <property type="match status" value="1"/>
</dbReference>
<dbReference type="EMBL" id="OC918135">
    <property type="protein sequence ID" value="CAD7648733.1"/>
    <property type="molecule type" value="Genomic_DNA"/>
</dbReference>
<dbReference type="AlphaFoldDB" id="A0A7R9LVL1"/>
<evidence type="ECO:0000313" key="2">
    <source>
        <dbReference type="Proteomes" id="UP000728032"/>
    </source>
</evidence>
<dbReference type="Proteomes" id="UP000728032">
    <property type="component" value="Unassembled WGS sequence"/>
</dbReference>
<dbReference type="PANTHER" id="PTHR43975:SF2">
    <property type="entry name" value="EG:BACR7A4.14 PROTEIN-RELATED"/>
    <property type="match status" value="1"/>
</dbReference>